<protein>
    <submittedName>
        <fullName evidence="1">Putative phage DNA packaging protein</fullName>
    </submittedName>
</protein>
<dbReference type="EMBL" id="ABXA01000036">
    <property type="protein sequence ID" value="EEB35745.1"/>
    <property type="molecule type" value="Genomic_DNA"/>
</dbReference>
<reference evidence="1 2" key="2">
    <citation type="submission" date="2008-10" db="EMBL/GenBank/DDBJ databases">
        <title>Draft genome sequence of Anaerococcus hydrogenalis (DSM 7454).</title>
        <authorList>
            <person name="Sudarsanam P."/>
            <person name="Ley R."/>
            <person name="Guruge J."/>
            <person name="Turnbaugh P.J."/>
            <person name="Mahowald M."/>
            <person name="Liep D."/>
            <person name="Gordon J."/>
        </authorList>
    </citation>
    <scope>NUCLEOTIDE SEQUENCE [LARGE SCALE GENOMIC DNA]</scope>
    <source>
        <strain evidence="1 2">DSM 7454</strain>
    </source>
</reference>
<organism evidence="1 2">
    <name type="scientific">Anaerococcus hydrogenalis DSM 7454</name>
    <dbReference type="NCBI Taxonomy" id="561177"/>
    <lineage>
        <taxon>Bacteria</taxon>
        <taxon>Bacillati</taxon>
        <taxon>Bacillota</taxon>
        <taxon>Tissierellia</taxon>
        <taxon>Tissierellales</taxon>
        <taxon>Peptoniphilaceae</taxon>
        <taxon>Anaerococcus</taxon>
    </lineage>
</organism>
<name>B6W9Y5_9FIRM</name>
<accession>B6W9Y5</accession>
<evidence type="ECO:0000313" key="1">
    <source>
        <dbReference type="EMBL" id="EEB35745.1"/>
    </source>
</evidence>
<proteinExistence type="predicted"/>
<reference evidence="1 2" key="1">
    <citation type="submission" date="2008-09" db="EMBL/GenBank/DDBJ databases">
        <authorList>
            <person name="Fulton L."/>
            <person name="Clifton S."/>
            <person name="Fulton B."/>
            <person name="Xu J."/>
            <person name="Minx P."/>
            <person name="Pepin K.H."/>
            <person name="Johnson M."/>
            <person name="Thiruvilangam P."/>
            <person name="Bhonagiri V."/>
            <person name="Nash W.E."/>
            <person name="Mardis E.R."/>
            <person name="Wilson R.K."/>
        </authorList>
    </citation>
    <scope>NUCLEOTIDE SEQUENCE [LARGE SCALE GENOMIC DNA]</scope>
    <source>
        <strain evidence="1 2">DSM 7454</strain>
    </source>
</reference>
<gene>
    <name evidence="1" type="ORF">ANHYDRO_01411</name>
</gene>
<sequence length="94" mass="11237">MQEELSLEKIKKDLRISHSKLDEDIRDNIEACKLDLKRVGIDVNKSDVLLEKSIKLFLRWQYNFENQADRYRNAYESLRNALSLCEDYRNSKNV</sequence>
<evidence type="ECO:0000313" key="2">
    <source>
        <dbReference type="Proteomes" id="UP000005451"/>
    </source>
</evidence>
<dbReference type="AlphaFoldDB" id="B6W9Y5"/>
<dbReference type="Proteomes" id="UP000005451">
    <property type="component" value="Unassembled WGS sequence"/>
</dbReference>
<dbReference type="InterPro" id="IPR056951">
    <property type="entry name" value="Phage_connect_2"/>
</dbReference>
<dbReference type="Pfam" id="PF24829">
    <property type="entry name" value="Phage_connect_2"/>
    <property type="match status" value="1"/>
</dbReference>
<comment type="caution">
    <text evidence="1">The sequence shown here is derived from an EMBL/GenBank/DDBJ whole genome shotgun (WGS) entry which is preliminary data.</text>
</comment>
<dbReference type="STRING" id="561177.ANHYDRO_01411"/>
<dbReference type="RefSeq" id="WP_004814608.1">
    <property type="nucleotide sequence ID" value="NZ_ABXA01000036.1"/>
</dbReference>
<dbReference type="eggNOG" id="ENOG503235Z">
    <property type="taxonomic scope" value="Bacteria"/>
</dbReference>